<dbReference type="PANTHER" id="PTHR46696:SF1">
    <property type="entry name" value="CYTOCHROME P450 YJIB-RELATED"/>
    <property type="match status" value="1"/>
</dbReference>
<proteinExistence type="inferred from homology"/>
<sequence length="481" mass="52979">MTTSPRGQQPSSPAEPPPGCPAHASGGRRDDRFADAVRLYGPEVEADFDAVEARLRRTHGPVAPVRLSGDVGAWLILGYQENLQAMRNSTLFSRDPRNWNVELAPDSPLAPLTAWAPLPNLTDGPEHARLRGAVTHALETFDRQGVRRYAVRCAHQQIDSFAEVGKADLVSQYTEQLPLRVVARLLGLDEQHVPQLITSVRDMLTGSATAVHSNALISGLLNDLFMQKRRAPGHDITSSLIRYKTDPARTDAVLTEDQLRDEVREHLRLLLTVAHAPTASLLASTLRMTLTDARFRGRLAGGQMSMPHAVEQTLWDQPPFPRLVGRWVKADTVLGRYDLRKGDLVVHAIGAANTDPAIRPEDGEPVHNNSSHLTFSAGEHVCPGQELGRAIVETGVDTLLERLPDYRLSVGQEAVLEHQALMSRVLESLPVEFTPVPRHFPHEQEVVRRPQPAPVAPQHAPAPPPAAPQQQARRRSLLGRR</sequence>
<evidence type="ECO:0000313" key="4">
    <source>
        <dbReference type="EMBL" id="SES32626.1"/>
    </source>
</evidence>
<gene>
    <name evidence="4" type="ORF">SAMN05421870_11790</name>
</gene>
<dbReference type="GO" id="GO:0005506">
    <property type="term" value="F:iron ion binding"/>
    <property type="evidence" value="ECO:0007669"/>
    <property type="project" value="InterPro"/>
</dbReference>
<dbReference type="AlphaFoldDB" id="A0A1H9WFC0"/>
<dbReference type="Proteomes" id="UP000182841">
    <property type="component" value="Unassembled WGS sequence"/>
</dbReference>
<dbReference type="SUPFAM" id="SSF48264">
    <property type="entry name" value="Cytochrome P450"/>
    <property type="match status" value="1"/>
</dbReference>
<evidence type="ECO:0000313" key="5">
    <source>
        <dbReference type="Proteomes" id="UP000182841"/>
    </source>
</evidence>
<dbReference type="InterPro" id="IPR017972">
    <property type="entry name" value="Cyt_P450_CS"/>
</dbReference>
<feature type="compositionally biased region" description="Basic residues" evidence="3">
    <location>
        <begin position="472"/>
        <end position="481"/>
    </location>
</feature>
<reference evidence="5" key="1">
    <citation type="submission" date="2016-10" db="EMBL/GenBank/DDBJ databases">
        <authorList>
            <person name="Varghese N."/>
            <person name="Submissions S."/>
        </authorList>
    </citation>
    <scope>NUCLEOTIDE SEQUENCE [LARGE SCALE GENOMIC DNA]</scope>
    <source>
        <strain evidence="5">CGMCC 4.6825</strain>
    </source>
</reference>
<keyword evidence="2" id="KW-0349">Heme</keyword>
<evidence type="ECO:0000256" key="3">
    <source>
        <dbReference type="SAM" id="MobiDB-lite"/>
    </source>
</evidence>
<dbReference type="GO" id="GO:0020037">
    <property type="term" value="F:heme binding"/>
    <property type="evidence" value="ECO:0007669"/>
    <property type="project" value="InterPro"/>
</dbReference>
<evidence type="ECO:0000256" key="2">
    <source>
        <dbReference type="RuleBase" id="RU000461"/>
    </source>
</evidence>
<name>A0A1H9WFC0_9ACTN</name>
<dbReference type="Pfam" id="PF00067">
    <property type="entry name" value="p450"/>
    <property type="match status" value="1"/>
</dbReference>
<dbReference type="Gene3D" id="1.10.630.10">
    <property type="entry name" value="Cytochrome P450"/>
    <property type="match status" value="1"/>
</dbReference>
<dbReference type="EMBL" id="FOGO01000017">
    <property type="protein sequence ID" value="SES32626.1"/>
    <property type="molecule type" value="Genomic_DNA"/>
</dbReference>
<protein>
    <submittedName>
        <fullName evidence="4">Cytochrome P450</fullName>
    </submittedName>
</protein>
<keyword evidence="2" id="KW-0503">Monooxygenase</keyword>
<feature type="region of interest" description="Disordered" evidence="3">
    <location>
        <begin position="1"/>
        <end position="28"/>
    </location>
</feature>
<dbReference type="InterPro" id="IPR002397">
    <property type="entry name" value="Cyt_P450_B"/>
</dbReference>
<keyword evidence="2" id="KW-0479">Metal-binding</keyword>
<organism evidence="4 5">
    <name type="scientific">Streptomyces qinglanensis</name>
    <dbReference type="NCBI Taxonomy" id="943816"/>
    <lineage>
        <taxon>Bacteria</taxon>
        <taxon>Bacillati</taxon>
        <taxon>Actinomycetota</taxon>
        <taxon>Actinomycetes</taxon>
        <taxon>Kitasatosporales</taxon>
        <taxon>Streptomycetaceae</taxon>
        <taxon>Streptomyces</taxon>
    </lineage>
</organism>
<dbReference type="PROSITE" id="PS00086">
    <property type="entry name" value="CYTOCHROME_P450"/>
    <property type="match status" value="1"/>
</dbReference>
<dbReference type="InterPro" id="IPR036396">
    <property type="entry name" value="Cyt_P450_sf"/>
</dbReference>
<feature type="region of interest" description="Disordered" evidence="3">
    <location>
        <begin position="445"/>
        <end position="481"/>
    </location>
</feature>
<comment type="similarity">
    <text evidence="1 2">Belongs to the cytochrome P450 family.</text>
</comment>
<feature type="compositionally biased region" description="Pro residues" evidence="3">
    <location>
        <begin position="451"/>
        <end position="467"/>
    </location>
</feature>
<dbReference type="InterPro" id="IPR001128">
    <property type="entry name" value="Cyt_P450"/>
</dbReference>
<keyword evidence="2" id="KW-0408">Iron</keyword>
<keyword evidence="2" id="KW-0560">Oxidoreductase</keyword>
<keyword evidence="5" id="KW-1185">Reference proteome</keyword>
<dbReference type="GO" id="GO:0004497">
    <property type="term" value="F:monooxygenase activity"/>
    <property type="evidence" value="ECO:0007669"/>
    <property type="project" value="UniProtKB-KW"/>
</dbReference>
<dbReference type="PANTHER" id="PTHR46696">
    <property type="entry name" value="P450, PUTATIVE (EUROFUNG)-RELATED"/>
    <property type="match status" value="1"/>
</dbReference>
<dbReference type="GO" id="GO:0016705">
    <property type="term" value="F:oxidoreductase activity, acting on paired donors, with incorporation or reduction of molecular oxygen"/>
    <property type="evidence" value="ECO:0007669"/>
    <property type="project" value="InterPro"/>
</dbReference>
<dbReference type="RefSeq" id="WP_075003102.1">
    <property type="nucleotide sequence ID" value="NZ_FOGO01000017.1"/>
</dbReference>
<evidence type="ECO:0000256" key="1">
    <source>
        <dbReference type="ARBA" id="ARBA00010617"/>
    </source>
</evidence>
<accession>A0A1H9WFC0</accession>
<dbReference type="PRINTS" id="PR00359">
    <property type="entry name" value="BP450"/>
</dbReference>